<feature type="compositionally biased region" description="Basic and acidic residues" evidence="1">
    <location>
        <begin position="1279"/>
        <end position="1299"/>
    </location>
</feature>
<feature type="compositionally biased region" description="Acidic residues" evidence="1">
    <location>
        <begin position="1556"/>
        <end position="1583"/>
    </location>
</feature>
<feature type="compositionally biased region" description="Acidic residues" evidence="1">
    <location>
        <begin position="516"/>
        <end position="529"/>
    </location>
</feature>
<feature type="compositionally biased region" description="Polar residues" evidence="1">
    <location>
        <begin position="1478"/>
        <end position="1498"/>
    </location>
</feature>
<feature type="compositionally biased region" description="Polar residues" evidence="1">
    <location>
        <begin position="1637"/>
        <end position="1646"/>
    </location>
</feature>
<evidence type="ECO:0000313" key="3">
    <source>
        <dbReference type="EMBL" id="KAK5166128.1"/>
    </source>
</evidence>
<feature type="region of interest" description="Disordered" evidence="1">
    <location>
        <begin position="1279"/>
        <end position="1366"/>
    </location>
</feature>
<sequence>MRGRGRGSTPQPSSRGRGRGASTTRGRVYSNTSQRGGSSTTRGGFGQASRPSAFGSTANNGFQQQRAPQQPSAFGGAQSKGSWQERFQTLTAARERERTDAIRRGLIADPDKPRTLADAITLVGTCQDMCAEYERVRRVVQKDVWDEETDPDHSAYALTDDEPDEARMVKKFRRAAAGLEEQLPSDLRPPAVLKKTCDYLFDEVIPNASSLAKVHHFVWDRTRAVRNDFSIQQLRKTEELQIAVECYERIARFHIMSLHQLALPQKPYPEYDWQQEMEQLDRTLLSLMQFYDDCRSRFALPNEPEFRAYCVIFQIKDPIPDLEDRMQTWPRQVLRDTRVQKALNVYMAACNVLDTEGPFKQHKASHLVARQDWQRFWSLVASKEVSYLMGCVAEIWFNLIRRTVLAALFRTSRPNTSLATPDWTIEVLGNILAFDEADQVYDYCEKFGFAFKERDDGQQYLDLSTVRGRALPAPPKDMANQLKTNLVEDKRFGRTLPAVINGLSVRQAQERGLVSEEVEEDQGMDDITNEEGGQTEETGVGNQNGGTVEEEESLFIPEAKDDKATDSLPLSNGFLGNGSSSTTTKTPSPFGGGGGGFTFGKPSGTQETSSIFAKPSSTTESAPATQPSGSGGLFDFLKPSAPATLAALPAKPLFSFTSNTGGVSETEKKDDEAKPAFSWGLPPKEQEPPKDTSSVFSGFNTPATQPKPSLFQPIGTPAASTQAEEPETESAPSASPSLFPQQSQLPATFQFPSATPAATPPAASLPEVKAPQPQFTPAPPSPSLSAANTNHHAPLFPSTQNTRRPSSSHDNRPKKPSPLSNSFTATEEPGATRPQAQTEHQHISQFSQPTAPPVDDLESNTARVASEFFHAPVAGALDQYIRYHVSQTIIEVKAQLEAEHNNAIADDFRHKTLAFRYGRKWRNLFWQHKLAKSGRARRERRQRRLHQRGSVETESFLGNDSTSSRGASVTRGGIEPYQEESNMGSMFSKSATSVRTARHEQPTRQHSTHHEQAARSEQQARPGSKRPVSSHGPDASNGIFSRGHKRIKTASHVDDRGRVAKPSTAVNSSHADLLKRSAFLAFARDNTSPPTKNTTTSSYFRLKAMGLNRVEESINAGSRKRRMSASTHTSAQTSPPALRPQSLISSTNDNLASRTSMPPPASTMRQTSLQPKENSSKDDDEELFARLRAARENLSQSTAYYKDEVTRDNENQRSLNESQSSHEFESPSMAKARSGAQLRASQLANGDASRPDVPAYRLRESKFVSREHYGRAIERAREIRASRSRETSRPESRVSDRAADPVTMPDDTSFGAGIKAGSSLPNPPAKTNDPPARTNGFSAFSGATFAQPRPPPSPPKSYPSFTSQEPITFSHHTTDMSNENPFLQTPATNHLSKVSKLQDASAPKDHGLQFPTPQAHAIEPPKEQITEPPQTTASSKSQGSHPSPPQEQTIQPSQINQALSNSFGESHGHGQNHVFSFPNGQPPATQHDSQPATQTVSLLSDDEEEGDDNAPVLTNGTGDRGEASEELLDESEEEEDEEDLGQSYGHANPYAALAQNDDERDDDEASWDSQVEEEQDYVDEEGYQDGRAHYGGEDEEAMDGDIDEDEMQEYESEDEEGGYEEDDYGYDDKQPGDYGQGQMQWAQQEGSPPANSPSNTSLQAVGNTAEEAIELSD</sequence>
<feature type="compositionally biased region" description="Polar residues" evidence="1">
    <location>
        <begin position="1163"/>
        <end position="1173"/>
    </location>
</feature>
<dbReference type="EMBL" id="JAVRRT010000014">
    <property type="protein sequence ID" value="KAK5166128.1"/>
    <property type="molecule type" value="Genomic_DNA"/>
</dbReference>
<feature type="compositionally biased region" description="Acidic residues" evidence="1">
    <location>
        <begin position="1593"/>
        <end position="1625"/>
    </location>
</feature>
<dbReference type="InterPro" id="IPR005062">
    <property type="entry name" value="SAC3/GANP/THP3_conserved"/>
</dbReference>
<feature type="compositionally biased region" description="Basic and acidic residues" evidence="1">
    <location>
        <begin position="997"/>
        <end position="1014"/>
    </location>
</feature>
<keyword evidence="4" id="KW-1185">Reference proteome</keyword>
<organism evidence="3 4">
    <name type="scientific">Saxophila tyrrhenica</name>
    <dbReference type="NCBI Taxonomy" id="1690608"/>
    <lineage>
        <taxon>Eukaryota</taxon>
        <taxon>Fungi</taxon>
        <taxon>Dikarya</taxon>
        <taxon>Ascomycota</taxon>
        <taxon>Pezizomycotina</taxon>
        <taxon>Dothideomycetes</taxon>
        <taxon>Dothideomycetidae</taxon>
        <taxon>Mycosphaerellales</taxon>
        <taxon>Extremaceae</taxon>
        <taxon>Saxophila</taxon>
    </lineage>
</organism>
<feature type="region of interest" description="Disordered" evidence="1">
    <location>
        <begin position="1"/>
        <end position="82"/>
    </location>
</feature>
<accession>A0AAV9P4Q4</accession>
<dbReference type="PANTHER" id="PTHR12436:SF3">
    <property type="entry name" value="GERMINAL-CENTER ASSOCIATED NUCLEAR PROTEIN"/>
    <property type="match status" value="1"/>
</dbReference>
<evidence type="ECO:0000313" key="4">
    <source>
        <dbReference type="Proteomes" id="UP001337655"/>
    </source>
</evidence>
<proteinExistence type="predicted"/>
<feature type="compositionally biased region" description="Polar residues" evidence="1">
    <location>
        <begin position="1124"/>
        <end position="1135"/>
    </location>
</feature>
<dbReference type="GeneID" id="89929722"/>
<feature type="region of interest" description="Disordered" evidence="1">
    <location>
        <begin position="1114"/>
        <end position="1180"/>
    </location>
</feature>
<feature type="region of interest" description="Disordered" evidence="1">
    <location>
        <begin position="932"/>
        <end position="1070"/>
    </location>
</feature>
<dbReference type="Proteomes" id="UP001337655">
    <property type="component" value="Unassembled WGS sequence"/>
</dbReference>
<feature type="region of interest" description="Disordered" evidence="1">
    <location>
        <begin position="561"/>
        <end position="857"/>
    </location>
</feature>
<feature type="compositionally biased region" description="Basic and acidic residues" evidence="1">
    <location>
        <begin position="1201"/>
        <end position="1211"/>
    </location>
</feature>
<dbReference type="GO" id="GO:0070390">
    <property type="term" value="C:transcription export complex 2"/>
    <property type="evidence" value="ECO:0007669"/>
    <property type="project" value="TreeGrafter"/>
</dbReference>
<feature type="compositionally biased region" description="Polar residues" evidence="1">
    <location>
        <begin position="606"/>
        <end position="628"/>
    </location>
</feature>
<feature type="region of interest" description="Disordered" evidence="1">
    <location>
        <begin position="1198"/>
        <end position="1253"/>
    </location>
</feature>
<dbReference type="InterPro" id="IPR045107">
    <property type="entry name" value="SAC3/GANP/THP3"/>
</dbReference>
<feature type="region of interest" description="Disordered" evidence="1">
    <location>
        <begin position="1391"/>
        <end position="1673"/>
    </location>
</feature>
<feature type="compositionally biased region" description="Low complexity" evidence="1">
    <location>
        <begin position="530"/>
        <end position="541"/>
    </location>
</feature>
<feature type="compositionally biased region" description="Pro residues" evidence="1">
    <location>
        <begin position="1348"/>
        <end position="1357"/>
    </location>
</feature>
<feature type="compositionally biased region" description="Polar residues" evidence="1">
    <location>
        <begin position="691"/>
        <end position="707"/>
    </location>
</feature>
<dbReference type="GO" id="GO:0006406">
    <property type="term" value="P:mRNA export from nucleus"/>
    <property type="evidence" value="ECO:0007669"/>
    <property type="project" value="TreeGrafter"/>
</dbReference>
<reference evidence="3 4" key="1">
    <citation type="submission" date="2023-08" db="EMBL/GenBank/DDBJ databases">
        <title>Black Yeasts Isolated from many extreme environments.</title>
        <authorList>
            <person name="Coleine C."/>
            <person name="Stajich J.E."/>
            <person name="Selbmann L."/>
        </authorList>
    </citation>
    <scope>NUCLEOTIDE SEQUENCE [LARGE SCALE GENOMIC DNA]</scope>
    <source>
        <strain evidence="3 4">CCFEE 5935</strain>
    </source>
</reference>
<feature type="compositionally biased region" description="Polar residues" evidence="1">
    <location>
        <begin position="1142"/>
        <end position="1156"/>
    </location>
</feature>
<evidence type="ECO:0000256" key="1">
    <source>
        <dbReference type="SAM" id="MobiDB-lite"/>
    </source>
</evidence>
<feature type="compositionally biased region" description="Low complexity" evidence="1">
    <location>
        <begin position="746"/>
        <end position="773"/>
    </location>
</feature>
<feature type="region of interest" description="Disordered" evidence="1">
    <location>
        <begin position="511"/>
        <end position="549"/>
    </location>
</feature>
<feature type="compositionally biased region" description="Polar residues" evidence="1">
    <location>
        <begin position="834"/>
        <end position="849"/>
    </location>
</feature>
<feature type="compositionally biased region" description="Low complexity" evidence="1">
    <location>
        <begin position="567"/>
        <end position="589"/>
    </location>
</feature>
<feature type="compositionally biased region" description="Acidic residues" evidence="1">
    <location>
        <begin position="1524"/>
        <end position="1540"/>
    </location>
</feature>
<dbReference type="RefSeq" id="XP_064656081.1">
    <property type="nucleotide sequence ID" value="XM_064805621.1"/>
</dbReference>
<dbReference type="GO" id="GO:0005737">
    <property type="term" value="C:cytoplasm"/>
    <property type="evidence" value="ECO:0007669"/>
    <property type="project" value="TreeGrafter"/>
</dbReference>
<name>A0AAV9P4Q4_9PEZI</name>
<feature type="compositionally biased region" description="Polar residues" evidence="1">
    <location>
        <begin position="54"/>
        <end position="72"/>
    </location>
</feature>
<dbReference type="PANTHER" id="PTHR12436">
    <property type="entry name" value="80 KDA MCM3-ASSOCIATED PROTEIN"/>
    <property type="match status" value="1"/>
</dbReference>
<comment type="caution">
    <text evidence="3">The sequence shown here is derived from an EMBL/GenBank/DDBJ whole genome shotgun (WGS) entry which is preliminary data.</text>
</comment>
<feature type="compositionally biased region" description="Low complexity" evidence="1">
    <location>
        <begin position="7"/>
        <end position="42"/>
    </location>
</feature>
<feature type="compositionally biased region" description="Basic residues" evidence="1">
    <location>
        <begin position="932"/>
        <end position="947"/>
    </location>
</feature>
<feature type="compositionally biased region" description="Polar residues" evidence="1">
    <location>
        <begin position="1652"/>
        <end position="1662"/>
    </location>
</feature>
<feature type="domain" description="SAC3/GANP/THP3 conserved" evidence="2">
    <location>
        <begin position="129"/>
        <end position="452"/>
    </location>
</feature>
<feature type="compositionally biased region" description="Basic and acidic residues" evidence="1">
    <location>
        <begin position="665"/>
        <end position="674"/>
    </location>
</feature>
<feature type="compositionally biased region" description="Polar residues" evidence="1">
    <location>
        <begin position="950"/>
        <end position="967"/>
    </location>
</feature>
<feature type="compositionally biased region" description="Low complexity" evidence="1">
    <location>
        <begin position="637"/>
        <end position="653"/>
    </location>
</feature>
<feature type="compositionally biased region" description="Polar residues" evidence="1">
    <location>
        <begin position="1427"/>
        <end position="1464"/>
    </location>
</feature>
<feature type="compositionally biased region" description="Low complexity" evidence="1">
    <location>
        <begin position="716"/>
        <end position="737"/>
    </location>
</feature>
<evidence type="ECO:0000259" key="2">
    <source>
        <dbReference type="Pfam" id="PF03399"/>
    </source>
</evidence>
<protein>
    <submittedName>
        <fullName evidence="3">Actin cytoskeleton and mitosis protein</fullName>
    </submittedName>
</protein>
<dbReference type="Pfam" id="PF03399">
    <property type="entry name" value="SAC3_GANP"/>
    <property type="match status" value="1"/>
</dbReference>
<dbReference type="Gene3D" id="1.25.40.990">
    <property type="match status" value="1"/>
</dbReference>
<gene>
    <name evidence="3" type="primary">SAC3</name>
    <name evidence="3" type="ORF">LTR77_008389</name>
</gene>
<feature type="compositionally biased region" description="Polar residues" evidence="1">
    <location>
        <begin position="979"/>
        <end position="995"/>
    </location>
</feature>